<dbReference type="Proteomes" id="UP001214441">
    <property type="component" value="Unassembled WGS sequence"/>
</dbReference>
<protein>
    <submittedName>
        <fullName evidence="3">Uncharacterized protein</fullName>
    </submittedName>
</protein>
<dbReference type="EMBL" id="JANCPR020000020">
    <property type="protein sequence ID" value="MDJ1134311.1"/>
    <property type="molecule type" value="Genomic_DNA"/>
</dbReference>
<keyword evidence="4" id="KW-1185">Reference proteome</keyword>
<evidence type="ECO:0000313" key="4">
    <source>
        <dbReference type="Proteomes" id="UP001214441"/>
    </source>
</evidence>
<reference evidence="3 4" key="1">
    <citation type="submission" date="2023-05" db="EMBL/GenBank/DDBJ databases">
        <title>Streptantibioticus silvisoli sp. nov., acidotolerant actinomycetes 1 from pine litter.</title>
        <authorList>
            <person name="Swiecimska M."/>
            <person name="Golinska P."/>
            <person name="Sangal V."/>
            <person name="Wachnowicz B."/>
            <person name="Goodfellow M."/>
        </authorList>
    </citation>
    <scope>NUCLEOTIDE SEQUENCE [LARGE SCALE GENOMIC DNA]</scope>
    <source>
        <strain evidence="3 4">DSM 42109</strain>
    </source>
</reference>
<feature type="region of interest" description="Disordered" evidence="1">
    <location>
        <begin position="42"/>
        <end position="79"/>
    </location>
</feature>
<name>A0ABT6ZZ44_9ACTN</name>
<evidence type="ECO:0000256" key="2">
    <source>
        <dbReference type="SAM" id="SignalP"/>
    </source>
</evidence>
<comment type="caution">
    <text evidence="3">The sequence shown here is derived from an EMBL/GenBank/DDBJ whole genome shotgun (WGS) entry which is preliminary data.</text>
</comment>
<evidence type="ECO:0000256" key="1">
    <source>
        <dbReference type="SAM" id="MobiDB-lite"/>
    </source>
</evidence>
<sequence>MRLRHTVAAGLGALTLALTVPASAGATSGQFSYLYETHSGPEPYTLVDPPSHECLTLPQAADPHSQPPAHSPRNRTASRAVVYDGPDCTGQSFALRAHTGYGTERLKVRSVYFE</sequence>
<proteinExistence type="predicted"/>
<organism evidence="3 4">
    <name type="scientific">Streptomyces iconiensis</name>
    <dbReference type="NCBI Taxonomy" id="1384038"/>
    <lineage>
        <taxon>Bacteria</taxon>
        <taxon>Bacillati</taxon>
        <taxon>Actinomycetota</taxon>
        <taxon>Actinomycetes</taxon>
        <taxon>Kitasatosporales</taxon>
        <taxon>Streptomycetaceae</taxon>
        <taxon>Streptomyces</taxon>
    </lineage>
</organism>
<evidence type="ECO:0000313" key="3">
    <source>
        <dbReference type="EMBL" id="MDJ1134311.1"/>
    </source>
</evidence>
<keyword evidence="2" id="KW-0732">Signal</keyword>
<dbReference type="RefSeq" id="WP_274046600.1">
    <property type="nucleotide sequence ID" value="NZ_JANCPR020000020.1"/>
</dbReference>
<gene>
    <name evidence="3" type="ORF">NMN56_020560</name>
</gene>
<feature type="signal peptide" evidence="2">
    <location>
        <begin position="1"/>
        <end position="24"/>
    </location>
</feature>
<accession>A0ABT6ZZ44</accession>
<feature type="chain" id="PRO_5045841168" evidence="2">
    <location>
        <begin position="25"/>
        <end position="114"/>
    </location>
</feature>